<sequence>MSMMRSIYLDNNATTALAPVVLDAMLPYLFSEHANPSSASEAGVRVKKALGDARIAVAHFMGATPAELIFTSGATESNQTAIMGALSLSKGKRHLITSQVEHPSVLLMCQHLERLGIEVTYLPVDEEGRLSLEDLHAALRSDTALVSLMWANNETGVVFPIAEATAIAHAAGALFHTDATQAIGKVSVNAVASGVDFLSCSAHKIHGPKGVGALFVRKGIALPPLFHGHQERGRRGGTENVPAIIGFGAAIRLVTDVESDACYLRGLRDHFEQGLLAFMPCARIHGQEAERLPNTSNIGFIAIDAEELLYRLEQKGITAAAGAACAAGRQEPSHVLTAMGISKTAVLSSLRFSFGRMNQLEDVEQLLRVLPSLLLDMMDMPPITAAPLISCAHSQ</sequence>
<proteinExistence type="inferred from homology"/>
<keyword evidence="10" id="KW-0535">Nitrogen fixation</keyword>
<gene>
    <name evidence="15" type="ORF">HF568_02590</name>
</gene>
<evidence type="ECO:0000256" key="1">
    <source>
        <dbReference type="ARBA" id="ARBA00001933"/>
    </source>
</evidence>
<evidence type="ECO:0000313" key="16">
    <source>
        <dbReference type="Proteomes" id="UP000887300"/>
    </source>
</evidence>
<dbReference type="InterPro" id="IPR020578">
    <property type="entry name" value="Aminotrans_V_PyrdxlP_BS"/>
</dbReference>
<dbReference type="GO" id="GO:0031071">
    <property type="term" value="F:cysteine desulfurase activity"/>
    <property type="evidence" value="ECO:0007669"/>
    <property type="project" value="UniProtKB-EC"/>
</dbReference>
<evidence type="ECO:0000256" key="9">
    <source>
        <dbReference type="ARBA" id="ARBA00023014"/>
    </source>
</evidence>
<dbReference type="EMBL" id="JABBHS010000071">
    <property type="protein sequence ID" value="MBU2722139.1"/>
    <property type="molecule type" value="Genomic_DNA"/>
</dbReference>
<reference evidence="15" key="1">
    <citation type="journal article" date="2021" name="ISME J.">
        <title>Genomic evolution of the class Acidithiobacillia: deep-branching Proteobacteria living in extreme acidic conditions.</title>
        <authorList>
            <person name="Moya-Beltran A."/>
            <person name="Beard S."/>
            <person name="Rojas-Villalobos C."/>
            <person name="Issotta F."/>
            <person name="Gallardo Y."/>
            <person name="Ulloa R."/>
            <person name="Giaveno A."/>
            <person name="Degli Esposti M."/>
            <person name="Johnson D.B."/>
            <person name="Quatrini R."/>
        </authorList>
    </citation>
    <scope>NUCLEOTIDE SEQUENCE</scope>
    <source>
        <strain evidence="15">DSM 583</strain>
    </source>
</reference>
<evidence type="ECO:0000256" key="10">
    <source>
        <dbReference type="ARBA" id="ARBA00023231"/>
    </source>
</evidence>
<evidence type="ECO:0000256" key="7">
    <source>
        <dbReference type="ARBA" id="ARBA00022898"/>
    </source>
</evidence>
<keyword evidence="7" id="KW-0663">Pyridoxal phosphate</keyword>
<dbReference type="Pfam" id="PF00266">
    <property type="entry name" value="Aminotran_5"/>
    <property type="match status" value="1"/>
</dbReference>
<dbReference type="InterPro" id="IPR000192">
    <property type="entry name" value="Aminotrans_V_dom"/>
</dbReference>
<dbReference type="Gene3D" id="1.10.260.50">
    <property type="match status" value="1"/>
</dbReference>
<dbReference type="PANTHER" id="PTHR11601:SF34">
    <property type="entry name" value="CYSTEINE DESULFURASE"/>
    <property type="match status" value="1"/>
</dbReference>
<evidence type="ECO:0000256" key="8">
    <source>
        <dbReference type="ARBA" id="ARBA00023004"/>
    </source>
</evidence>
<dbReference type="InterPro" id="IPR015421">
    <property type="entry name" value="PyrdxlP-dep_Trfase_major"/>
</dbReference>
<dbReference type="Gene3D" id="3.90.1150.10">
    <property type="entry name" value="Aspartate Aminotransferase, domain 1"/>
    <property type="match status" value="1"/>
</dbReference>
<dbReference type="RefSeq" id="WP_126605252.1">
    <property type="nucleotide sequence ID" value="NZ_AP018795.1"/>
</dbReference>
<comment type="catalytic activity">
    <reaction evidence="12">
        <text>(sulfur carrier)-H + L-cysteine = (sulfur carrier)-SH + L-alanine</text>
        <dbReference type="Rhea" id="RHEA:43892"/>
        <dbReference type="Rhea" id="RHEA-COMP:14737"/>
        <dbReference type="Rhea" id="RHEA-COMP:14739"/>
        <dbReference type="ChEBI" id="CHEBI:29917"/>
        <dbReference type="ChEBI" id="CHEBI:35235"/>
        <dbReference type="ChEBI" id="CHEBI:57972"/>
        <dbReference type="ChEBI" id="CHEBI:64428"/>
        <dbReference type="EC" id="2.8.1.7"/>
    </reaction>
</comment>
<dbReference type="Gene3D" id="3.40.640.10">
    <property type="entry name" value="Type I PLP-dependent aspartate aminotransferase-like (Major domain)"/>
    <property type="match status" value="1"/>
</dbReference>
<dbReference type="InterPro" id="IPR016454">
    <property type="entry name" value="Cysteine_dSase"/>
</dbReference>
<keyword evidence="15" id="KW-0032">Aminotransferase</keyword>
<dbReference type="GO" id="GO:0008483">
    <property type="term" value="F:transaminase activity"/>
    <property type="evidence" value="ECO:0007669"/>
    <property type="project" value="UniProtKB-KW"/>
</dbReference>
<organism evidence="15 16">
    <name type="scientific">Acidithiobacillus ferridurans</name>
    <dbReference type="NCBI Taxonomy" id="1232575"/>
    <lineage>
        <taxon>Bacteria</taxon>
        <taxon>Pseudomonadati</taxon>
        <taxon>Pseudomonadota</taxon>
        <taxon>Acidithiobacillia</taxon>
        <taxon>Acidithiobacillales</taxon>
        <taxon>Acidithiobacillaceae</taxon>
        <taxon>Acidithiobacillus</taxon>
    </lineage>
</organism>
<accession>A0A8X8KB44</accession>
<evidence type="ECO:0000259" key="14">
    <source>
        <dbReference type="Pfam" id="PF00266"/>
    </source>
</evidence>
<evidence type="ECO:0000313" key="15">
    <source>
        <dbReference type="EMBL" id="MBU2722139.1"/>
    </source>
</evidence>
<evidence type="ECO:0000256" key="4">
    <source>
        <dbReference type="ARBA" id="ARBA00012239"/>
    </source>
</evidence>
<comment type="cofactor">
    <cofactor evidence="1 13">
        <name>pyridoxal 5'-phosphate</name>
        <dbReference type="ChEBI" id="CHEBI:597326"/>
    </cofactor>
</comment>
<dbReference type="PIRSF" id="PIRSF005572">
    <property type="entry name" value="NifS"/>
    <property type="match status" value="1"/>
</dbReference>
<dbReference type="GO" id="GO:0051536">
    <property type="term" value="F:iron-sulfur cluster binding"/>
    <property type="evidence" value="ECO:0007669"/>
    <property type="project" value="UniProtKB-KW"/>
</dbReference>
<name>A0A8X8KB44_ACIFI</name>
<dbReference type="FunFam" id="3.40.640.10:FF:000084">
    <property type="entry name" value="IscS-like cysteine desulfurase"/>
    <property type="match status" value="1"/>
</dbReference>
<evidence type="ECO:0000256" key="6">
    <source>
        <dbReference type="ARBA" id="ARBA00022723"/>
    </source>
</evidence>
<keyword evidence="5" id="KW-0808">Transferase</keyword>
<evidence type="ECO:0000256" key="11">
    <source>
        <dbReference type="ARBA" id="ARBA00031911"/>
    </source>
</evidence>
<dbReference type="PROSITE" id="PS00595">
    <property type="entry name" value="AA_TRANSFER_CLASS_5"/>
    <property type="match status" value="1"/>
</dbReference>
<keyword evidence="6" id="KW-0479">Metal-binding</keyword>
<comment type="caution">
    <text evidence="15">The sequence shown here is derived from an EMBL/GenBank/DDBJ whole genome shotgun (WGS) entry which is preliminary data.</text>
</comment>
<dbReference type="GO" id="GO:0046872">
    <property type="term" value="F:metal ion binding"/>
    <property type="evidence" value="ECO:0007669"/>
    <property type="project" value="UniProtKB-KW"/>
</dbReference>
<protein>
    <recommendedName>
        <fullName evidence="4">cysteine desulfurase</fullName>
        <ecNumber evidence="4">2.8.1.7</ecNumber>
    </recommendedName>
    <alternativeName>
        <fullName evidence="11">Nitrogenase metalloclusters biosynthesis protein NifS</fullName>
    </alternativeName>
</protein>
<dbReference type="InterPro" id="IPR015422">
    <property type="entry name" value="PyrdxlP-dep_Trfase_small"/>
</dbReference>
<evidence type="ECO:0000256" key="2">
    <source>
        <dbReference type="ARBA" id="ARBA00003120"/>
    </source>
</evidence>
<dbReference type="SUPFAM" id="SSF53383">
    <property type="entry name" value="PLP-dependent transferases"/>
    <property type="match status" value="1"/>
</dbReference>
<evidence type="ECO:0000256" key="5">
    <source>
        <dbReference type="ARBA" id="ARBA00022679"/>
    </source>
</evidence>
<evidence type="ECO:0000256" key="12">
    <source>
        <dbReference type="ARBA" id="ARBA00050776"/>
    </source>
</evidence>
<evidence type="ECO:0000256" key="3">
    <source>
        <dbReference type="ARBA" id="ARBA00006490"/>
    </source>
</evidence>
<dbReference type="PANTHER" id="PTHR11601">
    <property type="entry name" value="CYSTEINE DESULFURYLASE FAMILY MEMBER"/>
    <property type="match status" value="1"/>
</dbReference>
<feature type="domain" description="Aminotransferase class V" evidence="14">
    <location>
        <begin position="7"/>
        <end position="366"/>
    </location>
</feature>
<dbReference type="Proteomes" id="UP000887300">
    <property type="component" value="Unassembled WGS sequence"/>
</dbReference>
<comment type="similarity">
    <text evidence="3">Belongs to the class-V pyridoxal-phosphate-dependent aminotransferase family. NifS/IscS subfamily.</text>
</comment>
<keyword evidence="8" id="KW-0408">Iron</keyword>
<comment type="function">
    <text evidence="2">Catalyzes the removal of elemental sulfur atoms from cysteine to produce alanine. Seems to participate in the biosynthesis of the nitrogenase metalloclusters by providing the inorganic sulfur required for the Fe-S core formation.</text>
</comment>
<dbReference type="InterPro" id="IPR015424">
    <property type="entry name" value="PyrdxlP-dep_Trfase"/>
</dbReference>
<dbReference type="AlphaFoldDB" id="A0A8X8KB44"/>
<dbReference type="EC" id="2.8.1.7" evidence="4"/>
<evidence type="ECO:0000256" key="13">
    <source>
        <dbReference type="RuleBase" id="RU004504"/>
    </source>
</evidence>
<keyword evidence="9" id="KW-0411">Iron-sulfur</keyword>